<accession>A0A933W9T4</accession>
<dbReference type="GO" id="GO:0006260">
    <property type="term" value="P:DNA replication"/>
    <property type="evidence" value="ECO:0007669"/>
    <property type="project" value="UniProtKB-UniRule"/>
</dbReference>
<dbReference type="PANTHER" id="PTHR10302:SF27">
    <property type="entry name" value="SINGLE-STRANDED DNA-BINDING PROTEIN"/>
    <property type="match status" value="1"/>
</dbReference>
<comment type="function">
    <text evidence="2">Plays an important role in DNA replication, recombination and repair. Binds to ssDNA and to an array of partner proteins to recruit them to their sites of action during DNA metabolism.</text>
</comment>
<keyword evidence="2" id="KW-0235">DNA replication</keyword>
<dbReference type="PANTHER" id="PTHR10302">
    <property type="entry name" value="SINGLE-STRANDED DNA-BINDING PROTEIN"/>
    <property type="match status" value="1"/>
</dbReference>
<keyword evidence="1 2" id="KW-0238">DNA-binding</keyword>
<evidence type="ECO:0000256" key="3">
    <source>
        <dbReference type="RuleBase" id="RU000524"/>
    </source>
</evidence>
<dbReference type="AlphaFoldDB" id="A0A933W9T4"/>
<comment type="subunit">
    <text evidence="2">Homotetramer.</text>
</comment>
<feature type="DNA-binding region" evidence="2">
    <location>
        <begin position="51"/>
        <end position="57"/>
    </location>
</feature>
<dbReference type="Gene3D" id="2.40.50.140">
    <property type="entry name" value="Nucleic acid-binding proteins"/>
    <property type="match status" value="1"/>
</dbReference>
<keyword evidence="2" id="KW-0233">DNA recombination</keyword>
<keyword evidence="2" id="KW-0234">DNA repair</keyword>
<protein>
    <recommendedName>
        <fullName evidence="2 3">Single-stranded DNA-binding protein</fullName>
        <shortName evidence="2">SSB</shortName>
    </recommendedName>
</protein>
<dbReference type="Proteomes" id="UP000696931">
    <property type="component" value="Unassembled WGS sequence"/>
</dbReference>
<dbReference type="CDD" id="cd04496">
    <property type="entry name" value="SSB_OBF"/>
    <property type="match status" value="1"/>
</dbReference>
<proteinExistence type="inferred from homology"/>
<dbReference type="GO" id="GO:0006310">
    <property type="term" value="P:DNA recombination"/>
    <property type="evidence" value="ECO:0007669"/>
    <property type="project" value="UniProtKB-UniRule"/>
</dbReference>
<dbReference type="NCBIfam" id="TIGR00621">
    <property type="entry name" value="ssb"/>
    <property type="match status" value="1"/>
</dbReference>
<dbReference type="Pfam" id="PF00436">
    <property type="entry name" value="SSB"/>
    <property type="match status" value="1"/>
</dbReference>
<evidence type="ECO:0000256" key="4">
    <source>
        <dbReference type="SAM" id="MobiDB-lite"/>
    </source>
</evidence>
<dbReference type="InterPro" id="IPR011344">
    <property type="entry name" value="ssDNA-bd"/>
</dbReference>
<dbReference type="InterPro" id="IPR012340">
    <property type="entry name" value="NA-bd_OB-fold"/>
</dbReference>
<dbReference type="PROSITE" id="PS50935">
    <property type="entry name" value="SSB"/>
    <property type="match status" value="1"/>
</dbReference>
<feature type="compositionally biased region" description="Gly residues" evidence="4">
    <location>
        <begin position="110"/>
        <end position="122"/>
    </location>
</feature>
<dbReference type="GO" id="GO:0006281">
    <property type="term" value="P:DNA repair"/>
    <property type="evidence" value="ECO:0007669"/>
    <property type="project" value="UniProtKB-UniRule"/>
</dbReference>
<dbReference type="SUPFAM" id="SSF50249">
    <property type="entry name" value="Nucleic acid-binding proteins"/>
    <property type="match status" value="1"/>
</dbReference>
<comment type="caution">
    <text evidence="5">The sequence shown here is derived from an EMBL/GenBank/DDBJ whole genome shotgun (WGS) entry which is preliminary data.</text>
</comment>
<evidence type="ECO:0000313" key="5">
    <source>
        <dbReference type="EMBL" id="MBI5170967.1"/>
    </source>
</evidence>
<dbReference type="EMBL" id="JACRIW010000113">
    <property type="protein sequence ID" value="MBI5170967.1"/>
    <property type="molecule type" value="Genomic_DNA"/>
</dbReference>
<organism evidence="5 6">
    <name type="scientific">Eiseniibacteriota bacterium</name>
    <dbReference type="NCBI Taxonomy" id="2212470"/>
    <lineage>
        <taxon>Bacteria</taxon>
        <taxon>Candidatus Eiseniibacteriota</taxon>
    </lineage>
</organism>
<evidence type="ECO:0000256" key="1">
    <source>
        <dbReference type="ARBA" id="ARBA00023125"/>
    </source>
</evidence>
<feature type="short sequence motif" description="Important for interaction with partner proteins" evidence="2">
    <location>
        <begin position="148"/>
        <end position="153"/>
    </location>
</feature>
<reference evidence="5" key="1">
    <citation type="submission" date="2020-07" db="EMBL/GenBank/DDBJ databases">
        <title>Huge and variable diversity of episymbiotic CPR bacteria and DPANN archaea in groundwater ecosystems.</title>
        <authorList>
            <person name="He C.Y."/>
            <person name="Keren R."/>
            <person name="Whittaker M."/>
            <person name="Farag I.F."/>
            <person name="Doudna J."/>
            <person name="Cate J.H.D."/>
            <person name="Banfield J.F."/>
        </authorList>
    </citation>
    <scope>NUCLEOTIDE SEQUENCE</scope>
    <source>
        <strain evidence="5">NC_groundwater_1813_Pr3_B-0.1um_71_17</strain>
    </source>
</reference>
<sequence>MSLNKVILLGRLGRDPEIRYTQSQLTIANLNIATDERRPDGNGGWKQETEWHRVVLFGKQADLAKQYLTKGREVLIEGSLRTRQWQDQQGQKRYSTEIVAQNMRFVGGRGGAGGAGGGGGFDRGQDDFGGAPVGADTGGMDDFGGAPDDDIPF</sequence>
<dbReference type="HAMAP" id="MF_00984">
    <property type="entry name" value="SSB"/>
    <property type="match status" value="1"/>
</dbReference>
<dbReference type="InterPro" id="IPR000424">
    <property type="entry name" value="Primosome_PriB/ssb"/>
</dbReference>
<evidence type="ECO:0000313" key="6">
    <source>
        <dbReference type="Proteomes" id="UP000696931"/>
    </source>
</evidence>
<dbReference type="GO" id="GO:0003697">
    <property type="term" value="F:single-stranded DNA binding"/>
    <property type="evidence" value="ECO:0007669"/>
    <property type="project" value="UniProtKB-UniRule"/>
</dbReference>
<feature type="region of interest" description="Disordered" evidence="4">
    <location>
        <begin position="110"/>
        <end position="153"/>
    </location>
</feature>
<keyword evidence="2" id="KW-0227">DNA damage</keyword>
<name>A0A933W9T4_UNCEI</name>
<gene>
    <name evidence="5" type="ORF">HZA61_15875</name>
</gene>
<evidence type="ECO:0000256" key="2">
    <source>
        <dbReference type="HAMAP-Rule" id="MF_00984"/>
    </source>
</evidence>
<dbReference type="GO" id="GO:0009295">
    <property type="term" value="C:nucleoid"/>
    <property type="evidence" value="ECO:0007669"/>
    <property type="project" value="TreeGrafter"/>
</dbReference>